<protein>
    <recommendedName>
        <fullName evidence="3">DUF7703 domain-containing protein</fullName>
    </recommendedName>
</protein>
<feature type="compositionally biased region" description="Polar residues" evidence="1">
    <location>
        <begin position="386"/>
        <end position="398"/>
    </location>
</feature>
<feature type="transmembrane region" description="Helical" evidence="2">
    <location>
        <begin position="30"/>
        <end position="52"/>
    </location>
</feature>
<evidence type="ECO:0000313" key="5">
    <source>
        <dbReference type="Proteomes" id="UP001161017"/>
    </source>
</evidence>
<feature type="domain" description="DUF7703" evidence="3">
    <location>
        <begin position="30"/>
        <end position="261"/>
    </location>
</feature>
<dbReference type="Pfam" id="PF24802">
    <property type="entry name" value="DUF7703"/>
    <property type="match status" value="1"/>
</dbReference>
<keyword evidence="2" id="KW-1133">Transmembrane helix</keyword>
<feature type="region of interest" description="Disordered" evidence="1">
    <location>
        <begin position="338"/>
        <end position="414"/>
    </location>
</feature>
<evidence type="ECO:0000313" key="4">
    <source>
        <dbReference type="EMBL" id="MDI1488657.1"/>
    </source>
</evidence>
<feature type="transmembrane region" description="Helical" evidence="2">
    <location>
        <begin position="203"/>
        <end position="223"/>
    </location>
</feature>
<dbReference type="PANTHER" id="PTHR37013">
    <property type="entry name" value="INTEGRAL MEMBRANE PROTEIN (AFU_ORTHOLOGUE AFUA_1G05950)-RELATED"/>
    <property type="match status" value="1"/>
</dbReference>
<dbReference type="Proteomes" id="UP001161017">
    <property type="component" value="Unassembled WGS sequence"/>
</dbReference>
<dbReference type="InterPro" id="IPR056120">
    <property type="entry name" value="DUF7703"/>
</dbReference>
<keyword evidence="5" id="KW-1185">Reference proteome</keyword>
<evidence type="ECO:0000256" key="2">
    <source>
        <dbReference type="SAM" id="Phobius"/>
    </source>
</evidence>
<feature type="compositionally biased region" description="Basic and acidic residues" evidence="1">
    <location>
        <begin position="399"/>
        <end position="414"/>
    </location>
</feature>
<feature type="transmembrane region" description="Helical" evidence="2">
    <location>
        <begin position="123"/>
        <end position="147"/>
    </location>
</feature>
<keyword evidence="2" id="KW-0472">Membrane</keyword>
<dbReference type="PANTHER" id="PTHR37013:SF3">
    <property type="entry name" value="INTEGRAL MEMBRANE PROTEIN (AFU_ORTHOLOGUE AFUA_1G05950)"/>
    <property type="match status" value="1"/>
</dbReference>
<accession>A0AA43TY26</accession>
<sequence length="414" mass="45965">MASQEFEDLVRRRVTGVVGSLPYDPIEYCILAAASAIAWAYCLELTLLAFYTFRRWSGLYFYSLLVSSWGCTFHALGFVLKFLTHTPSGCFLVFIEMGWVAMATGQAFVLFSRLHIVVRRRRTLRLVLVMICVNAVCLHTPTIILTIGSNSAPASAWAPIFNIVERIQLALFCIQEFIISTIYISCTVQLLGSIYHSRTRDVMIELIIINAVCLSMDVVLIGLEYSNNYVGETSVKAMIYAIKLKLEFAVLNQLKNLTRTGLTKGAGHWAGGPAARHEQEMPNRSLVTDVDPEATTAKHQARWPPGKRIFGGLFTNKNPKSPVISPPTRFVGGISRTQRVTVTSEPRSPASVGGNHPTHMAKNSLSCDRASPSQGMEMRGGRGQDHQWSPRASQSTEKMLQRDTSMEIEEASRT</sequence>
<organism evidence="4 5">
    <name type="scientific">Ramalina farinacea</name>
    <dbReference type="NCBI Taxonomy" id="258253"/>
    <lineage>
        <taxon>Eukaryota</taxon>
        <taxon>Fungi</taxon>
        <taxon>Dikarya</taxon>
        <taxon>Ascomycota</taxon>
        <taxon>Pezizomycotina</taxon>
        <taxon>Lecanoromycetes</taxon>
        <taxon>OSLEUM clade</taxon>
        <taxon>Lecanoromycetidae</taxon>
        <taxon>Lecanorales</taxon>
        <taxon>Lecanorineae</taxon>
        <taxon>Ramalinaceae</taxon>
        <taxon>Ramalina</taxon>
    </lineage>
</organism>
<dbReference type="EMBL" id="JAPUFD010000008">
    <property type="protein sequence ID" value="MDI1488657.1"/>
    <property type="molecule type" value="Genomic_DNA"/>
</dbReference>
<keyword evidence="2" id="KW-0812">Transmembrane</keyword>
<feature type="compositionally biased region" description="Polar residues" evidence="1">
    <location>
        <begin position="361"/>
        <end position="374"/>
    </location>
</feature>
<comment type="caution">
    <text evidence="4">The sequence shown here is derived from an EMBL/GenBank/DDBJ whole genome shotgun (WGS) entry which is preliminary data.</text>
</comment>
<evidence type="ECO:0000256" key="1">
    <source>
        <dbReference type="SAM" id="MobiDB-lite"/>
    </source>
</evidence>
<proteinExistence type="predicted"/>
<gene>
    <name evidence="4" type="ORF">OHK93_007932</name>
</gene>
<feature type="transmembrane region" description="Helical" evidence="2">
    <location>
        <begin position="91"/>
        <end position="111"/>
    </location>
</feature>
<feature type="transmembrane region" description="Helical" evidence="2">
    <location>
        <begin position="167"/>
        <end position="191"/>
    </location>
</feature>
<dbReference type="AlphaFoldDB" id="A0AA43TY26"/>
<reference evidence="4" key="1">
    <citation type="journal article" date="2023" name="Genome Biol. Evol.">
        <title>First Whole Genome Sequence and Flow Cytometry Genome Size Data for the Lichen-Forming Fungus Ramalina farinacea (Ascomycota).</title>
        <authorList>
            <person name="Llewellyn T."/>
            <person name="Mian S."/>
            <person name="Hill R."/>
            <person name="Leitch I.J."/>
            <person name="Gaya E."/>
        </authorList>
    </citation>
    <scope>NUCLEOTIDE SEQUENCE</scope>
    <source>
        <strain evidence="4">LIQ254RAFAR</strain>
    </source>
</reference>
<name>A0AA43TY26_9LECA</name>
<evidence type="ECO:0000259" key="3">
    <source>
        <dbReference type="Pfam" id="PF24802"/>
    </source>
</evidence>
<feature type="transmembrane region" description="Helical" evidence="2">
    <location>
        <begin position="59"/>
        <end position="79"/>
    </location>
</feature>